<keyword evidence="2 4" id="KW-0378">Hydrolase</keyword>
<evidence type="ECO:0000313" key="7">
    <source>
        <dbReference type="Proteomes" id="UP000198668"/>
    </source>
</evidence>
<dbReference type="InterPro" id="IPR037171">
    <property type="entry name" value="NagB/RpiA_transferase-like"/>
</dbReference>
<feature type="active site" description="Proton acceptor; for ring-opening step" evidence="4">
    <location>
        <position position="130"/>
    </location>
</feature>
<feature type="active site" description="For ring-opening step" evidence="4">
    <location>
        <position position="128"/>
    </location>
</feature>
<dbReference type="Pfam" id="PF01182">
    <property type="entry name" value="Glucosamine_iso"/>
    <property type="match status" value="1"/>
</dbReference>
<reference evidence="6 7" key="1">
    <citation type="submission" date="2016-10" db="EMBL/GenBank/DDBJ databases">
        <authorList>
            <person name="de Groot N.N."/>
        </authorList>
    </citation>
    <scope>NUCLEOTIDE SEQUENCE [LARGE SCALE GENOMIC DNA]</scope>
    <source>
        <strain evidence="6 7">DSM 27630</strain>
    </source>
</reference>
<keyword evidence="7" id="KW-1185">Reference proteome</keyword>
<dbReference type="RefSeq" id="WP_177186168.1">
    <property type="nucleotide sequence ID" value="NZ_FOQE01000007.1"/>
</dbReference>
<dbReference type="PROSITE" id="PS01161">
    <property type="entry name" value="GLC_GALNAC_ISOMERASE"/>
    <property type="match status" value="1"/>
</dbReference>
<comment type="catalytic activity">
    <reaction evidence="1 4">
        <text>alpha-D-glucosamine 6-phosphate + H2O = beta-D-fructose 6-phosphate + NH4(+)</text>
        <dbReference type="Rhea" id="RHEA:12172"/>
        <dbReference type="ChEBI" id="CHEBI:15377"/>
        <dbReference type="ChEBI" id="CHEBI:28938"/>
        <dbReference type="ChEBI" id="CHEBI:57634"/>
        <dbReference type="ChEBI" id="CHEBI:75989"/>
        <dbReference type="EC" id="3.5.99.6"/>
    </reaction>
</comment>
<evidence type="ECO:0000259" key="5">
    <source>
        <dbReference type="Pfam" id="PF01182"/>
    </source>
</evidence>
<protein>
    <recommendedName>
        <fullName evidence="4">Glucosamine-6-phosphate deaminase</fullName>
        <ecNumber evidence="4">3.5.99.6</ecNumber>
    </recommendedName>
    <alternativeName>
        <fullName evidence="4">GlcN6P deaminase</fullName>
        <shortName evidence="4">GNPDA</shortName>
    </alternativeName>
    <alternativeName>
        <fullName evidence="4">Glucosamine-6-phosphate isomerase</fullName>
    </alternativeName>
</protein>
<comment type="pathway">
    <text evidence="4">Amino-sugar metabolism; N-acetylneuraminate degradation; D-fructose 6-phosphate from N-acetylneuraminate: step 5/5.</text>
</comment>
<evidence type="ECO:0000313" key="6">
    <source>
        <dbReference type="EMBL" id="SFH62903.1"/>
    </source>
</evidence>
<dbReference type="NCBIfam" id="TIGR00502">
    <property type="entry name" value="nagB"/>
    <property type="match status" value="1"/>
</dbReference>
<dbReference type="EMBL" id="FOQE01000007">
    <property type="protein sequence ID" value="SFH62903.1"/>
    <property type="molecule type" value="Genomic_DNA"/>
</dbReference>
<dbReference type="GO" id="GO:0019262">
    <property type="term" value="P:N-acetylneuraminate catabolic process"/>
    <property type="evidence" value="ECO:0007669"/>
    <property type="project" value="UniProtKB-UniRule"/>
</dbReference>
<dbReference type="Gene3D" id="3.40.50.1360">
    <property type="match status" value="1"/>
</dbReference>
<proteinExistence type="inferred from homology"/>
<dbReference type="EC" id="3.5.99.6" evidence="4"/>
<dbReference type="GO" id="GO:0042802">
    <property type="term" value="F:identical protein binding"/>
    <property type="evidence" value="ECO:0007669"/>
    <property type="project" value="TreeGrafter"/>
</dbReference>
<evidence type="ECO:0000256" key="4">
    <source>
        <dbReference type="HAMAP-Rule" id="MF_01241"/>
    </source>
</evidence>
<evidence type="ECO:0000256" key="3">
    <source>
        <dbReference type="ARBA" id="ARBA00023277"/>
    </source>
</evidence>
<feature type="active site" description="For ring-opening step" evidence="4">
    <location>
        <position position="135"/>
    </location>
</feature>
<dbReference type="PANTHER" id="PTHR11280:SF5">
    <property type="entry name" value="GLUCOSAMINE-6-PHOSPHATE ISOMERASE"/>
    <property type="match status" value="1"/>
</dbReference>
<gene>
    <name evidence="4" type="primary">nagB</name>
    <name evidence="6" type="ORF">SAMN04489868_10769</name>
</gene>
<evidence type="ECO:0000256" key="1">
    <source>
        <dbReference type="ARBA" id="ARBA00000644"/>
    </source>
</evidence>
<dbReference type="InterPro" id="IPR018321">
    <property type="entry name" value="Glucosamine6P_isomerase_CS"/>
</dbReference>
<feature type="active site" description="Proton acceptor; for enolization step" evidence="4">
    <location>
        <position position="62"/>
    </location>
</feature>
<dbReference type="GO" id="GO:0004342">
    <property type="term" value="F:glucosamine-6-phosphate deaminase activity"/>
    <property type="evidence" value="ECO:0007669"/>
    <property type="project" value="UniProtKB-UniRule"/>
</dbReference>
<dbReference type="GO" id="GO:0006043">
    <property type="term" value="P:glucosamine catabolic process"/>
    <property type="evidence" value="ECO:0007669"/>
    <property type="project" value="TreeGrafter"/>
</dbReference>
<dbReference type="GO" id="GO:0005975">
    <property type="term" value="P:carbohydrate metabolic process"/>
    <property type="evidence" value="ECO:0007669"/>
    <property type="project" value="InterPro"/>
</dbReference>
<keyword evidence="3 4" id="KW-0119">Carbohydrate metabolism</keyword>
<comment type="caution">
    <text evidence="4">Lacks conserved residue(s) required for the propagation of feature annotation.</text>
</comment>
<organism evidence="6 7">
    <name type="scientific">Pisciglobus halotolerans</name>
    <dbReference type="NCBI Taxonomy" id="745365"/>
    <lineage>
        <taxon>Bacteria</taxon>
        <taxon>Bacillati</taxon>
        <taxon>Bacillota</taxon>
        <taxon>Bacilli</taxon>
        <taxon>Lactobacillales</taxon>
        <taxon>Carnobacteriaceae</taxon>
    </lineage>
</organism>
<dbReference type="AlphaFoldDB" id="A0A1I3BKX9"/>
<dbReference type="FunFam" id="3.40.50.1360:FF:000003">
    <property type="entry name" value="Glucosamine-6-phosphate deaminase"/>
    <property type="match status" value="1"/>
</dbReference>
<dbReference type="InterPro" id="IPR004547">
    <property type="entry name" value="Glucosamine6P_isomerase"/>
</dbReference>
<accession>A0A1I3BKX9</accession>
<dbReference type="CDD" id="cd01399">
    <property type="entry name" value="GlcN6P_deaminase"/>
    <property type="match status" value="1"/>
</dbReference>
<dbReference type="PANTHER" id="PTHR11280">
    <property type="entry name" value="GLUCOSAMINE-6-PHOSPHATE ISOMERASE"/>
    <property type="match status" value="1"/>
</dbReference>
<feature type="domain" description="Glucosamine/galactosamine-6-phosphate isomerase" evidence="5">
    <location>
        <begin position="11"/>
        <end position="218"/>
    </location>
</feature>
<sequence>MEVIIKKTKEEASQKAFEIIKEEMENGAEVLGLATGSTPEKLYDIMVASDVDFSNMVSVNLDEYVGLAPEDPQSYHYFMQEHLFNQKPFKETYVPDGLATDEEEETARYEGILKEHPIDVQILGVGTNGHIGFNEPGSSFDSVTRKVKLVQSTIDSNKRYFEKEEDVPKYAYSMGIKSIMRAKKVLLMAFGENKAEAVKGLVGGPVTEDLPGSVLQQHPDAVILLDEDAASLL</sequence>
<dbReference type="SUPFAM" id="SSF100950">
    <property type="entry name" value="NagB/RpiA/CoA transferase-like"/>
    <property type="match status" value="1"/>
</dbReference>
<dbReference type="InterPro" id="IPR006148">
    <property type="entry name" value="Glc/Gal-6P_isomerase"/>
</dbReference>
<comment type="function">
    <text evidence="4">Catalyzes the reversible isomerization-deamination of glucosamine 6-phosphate (GlcN6P) to form fructose 6-phosphate (Fru6P) and ammonium ion.</text>
</comment>
<dbReference type="Proteomes" id="UP000198668">
    <property type="component" value="Unassembled WGS sequence"/>
</dbReference>
<dbReference type="GO" id="GO:0005737">
    <property type="term" value="C:cytoplasm"/>
    <property type="evidence" value="ECO:0007669"/>
    <property type="project" value="TreeGrafter"/>
</dbReference>
<dbReference type="GO" id="GO:0006046">
    <property type="term" value="P:N-acetylglucosamine catabolic process"/>
    <property type="evidence" value="ECO:0007669"/>
    <property type="project" value="UniProtKB-UniRule"/>
</dbReference>
<dbReference type="UniPathway" id="UPA00629">
    <property type="reaction ID" value="UER00684"/>
</dbReference>
<dbReference type="HAMAP" id="MF_01241">
    <property type="entry name" value="GlcN6P_deamin"/>
    <property type="match status" value="1"/>
</dbReference>
<evidence type="ECO:0000256" key="2">
    <source>
        <dbReference type="ARBA" id="ARBA00022801"/>
    </source>
</evidence>
<name>A0A1I3BKX9_9LACT</name>
<comment type="similarity">
    <text evidence="4">Belongs to the glucosamine/galactosamine-6-phosphate isomerase family. NagB subfamily.</text>
</comment>